<dbReference type="Gene3D" id="3.40.30.10">
    <property type="entry name" value="Glutaredoxin"/>
    <property type="match status" value="1"/>
</dbReference>
<dbReference type="Pfam" id="PF00255">
    <property type="entry name" value="GSHPx"/>
    <property type="match status" value="1"/>
</dbReference>
<dbReference type="PROSITE" id="PS00460">
    <property type="entry name" value="GLUTATHIONE_PEROXID_1"/>
    <property type="match status" value="1"/>
</dbReference>
<comment type="similarity">
    <text evidence="1 4">Belongs to the glutathione peroxidase family.</text>
</comment>
<dbReference type="InterPro" id="IPR000889">
    <property type="entry name" value="Glutathione_peroxidase"/>
</dbReference>
<evidence type="ECO:0000256" key="3">
    <source>
        <dbReference type="ARBA" id="ARBA00023002"/>
    </source>
</evidence>
<dbReference type="PANTHER" id="PTHR11592">
    <property type="entry name" value="GLUTATHIONE PEROXIDASE"/>
    <property type="match status" value="1"/>
</dbReference>
<keyword evidence="2 4" id="KW-0575">Peroxidase</keyword>
<evidence type="ECO:0000256" key="4">
    <source>
        <dbReference type="RuleBase" id="RU000499"/>
    </source>
</evidence>
<name>A0A679HS85_9RHOO</name>
<sequence>MTSAKASAASVKACPGLLQGTYPRLQDESPQSLCQYAGQVILVVNTASYCGFTRQYDGLERLYERYKGQGLVILGFPSNDFGQQEPDSNQKIADFCRNTYSIKFPMFAKSSVRGKGANPLFKQLAQLTGDTPGWNFHKYLISRDGRQVLSFGSQIAPESKTLTEAIEAMLKAAQ</sequence>
<dbReference type="InterPro" id="IPR029759">
    <property type="entry name" value="GPX_AS"/>
</dbReference>
<dbReference type="SUPFAM" id="SSF52833">
    <property type="entry name" value="Thioredoxin-like"/>
    <property type="match status" value="1"/>
</dbReference>
<keyword evidence="6" id="KW-1185">Reference proteome</keyword>
<protein>
    <recommendedName>
        <fullName evidence="4">Glutathione peroxidase</fullName>
    </recommendedName>
</protein>
<gene>
    <name evidence="5" type="primary">btuE</name>
    <name evidence="5" type="ORF">ICHIAU1_07800</name>
</gene>
<organism evidence="5 6">
    <name type="scientific">Fluviibacter phosphoraccumulans</name>
    <dbReference type="NCBI Taxonomy" id="1751046"/>
    <lineage>
        <taxon>Bacteria</taxon>
        <taxon>Pseudomonadati</taxon>
        <taxon>Pseudomonadota</taxon>
        <taxon>Betaproteobacteria</taxon>
        <taxon>Rhodocyclales</taxon>
        <taxon>Fluviibacteraceae</taxon>
        <taxon>Fluviibacter</taxon>
    </lineage>
</organism>
<dbReference type="InterPro" id="IPR013766">
    <property type="entry name" value="Thioredoxin_domain"/>
</dbReference>
<dbReference type="PRINTS" id="PR01011">
    <property type="entry name" value="GLUTPROXDASE"/>
</dbReference>
<dbReference type="RefSeq" id="WP_202930738.1">
    <property type="nucleotide sequence ID" value="NZ_AP019011.1"/>
</dbReference>
<accession>A0A679HS85</accession>
<keyword evidence="3 4" id="KW-0560">Oxidoreductase</keyword>
<proteinExistence type="inferred from homology"/>
<evidence type="ECO:0000313" key="5">
    <source>
        <dbReference type="EMBL" id="BBU68497.1"/>
    </source>
</evidence>
<dbReference type="PANTHER" id="PTHR11592:SF44">
    <property type="entry name" value="GLUTATHIONE PEROXIDASE"/>
    <property type="match status" value="1"/>
</dbReference>
<reference evidence="6" key="1">
    <citation type="submission" date="2020-01" db="EMBL/GenBank/DDBJ databases">
        <title>Phosphoaccumulans saitamaens gen. nov., sp. nov., a polyphosphate accumulating bacterium isolated from surface river water.</title>
        <authorList>
            <person name="Watanabe K."/>
            <person name="Suda W."/>
        </authorList>
    </citation>
    <scope>NUCLEOTIDE SEQUENCE [LARGE SCALE GENOMIC DNA]</scope>
    <source>
        <strain evidence="6">ICHIAU1</strain>
    </source>
</reference>
<dbReference type="CDD" id="cd00340">
    <property type="entry name" value="GSH_Peroxidase"/>
    <property type="match status" value="1"/>
</dbReference>
<dbReference type="InterPro" id="IPR036249">
    <property type="entry name" value="Thioredoxin-like_sf"/>
</dbReference>
<dbReference type="PROSITE" id="PS51355">
    <property type="entry name" value="GLUTATHIONE_PEROXID_3"/>
    <property type="match status" value="1"/>
</dbReference>
<dbReference type="AlphaFoldDB" id="A0A679HS85"/>
<dbReference type="EMBL" id="AP022345">
    <property type="protein sequence ID" value="BBU68497.1"/>
    <property type="molecule type" value="Genomic_DNA"/>
</dbReference>
<evidence type="ECO:0000256" key="2">
    <source>
        <dbReference type="ARBA" id="ARBA00022559"/>
    </source>
</evidence>
<dbReference type="GO" id="GO:0004601">
    <property type="term" value="F:peroxidase activity"/>
    <property type="evidence" value="ECO:0007669"/>
    <property type="project" value="UniProtKB-KW"/>
</dbReference>
<evidence type="ECO:0000256" key="1">
    <source>
        <dbReference type="ARBA" id="ARBA00006926"/>
    </source>
</evidence>
<dbReference type="Proteomes" id="UP000463961">
    <property type="component" value="Chromosome"/>
</dbReference>
<evidence type="ECO:0000313" key="6">
    <source>
        <dbReference type="Proteomes" id="UP000463961"/>
    </source>
</evidence>
<dbReference type="PIRSF" id="PIRSF000303">
    <property type="entry name" value="Glutathion_perox"/>
    <property type="match status" value="1"/>
</dbReference>
<dbReference type="GO" id="GO:0034599">
    <property type="term" value="P:cellular response to oxidative stress"/>
    <property type="evidence" value="ECO:0007669"/>
    <property type="project" value="TreeGrafter"/>
</dbReference>
<dbReference type="PROSITE" id="PS51352">
    <property type="entry name" value="THIOREDOXIN_2"/>
    <property type="match status" value="1"/>
</dbReference>